<organism evidence="7 8">
    <name type="scientific">Salmo salar</name>
    <name type="common">Atlantic salmon</name>
    <dbReference type="NCBI Taxonomy" id="8030"/>
    <lineage>
        <taxon>Eukaryota</taxon>
        <taxon>Metazoa</taxon>
        <taxon>Chordata</taxon>
        <taxon>Craniata</taxon>
        <taxon>Vertebrata</taxon>
        <taxon>Euteleostomi</taxon>
        <taxon>Actinopterygii</taxon>
        <taxon>Neopterygii</taxon>
        <taxon>Teleostei</taxon>
        <taxon>Protacanthopterygii</taxon>
        <taxon>Salmoniformes</taxon>
        <taxon>Salmonidae</taxon>
        <taxon>Salmoninae</taxon>
        <taxon>Salmo</taxon>
    </lineage>
</organism>
<dbReference type="SUPFAM" id="SSF48652">
    <property type="entry name" value="Tetraspanin"/>
    <property type="match status" value="1"/>
</dbReference>
<dbReference type="Bgee" id="ENSSSAG00000053716">
    <property type="expression patterns" value="Expressed in pharyngeal gill and 12 other cell types or tissues"/>
</dbReference>
<evidence type="ECO:0000313" key="8">
    <source>
        <dbReference type="RefSeq" id="XP_014057023.1"/>
    </source>
</evidence>
<evidence type="ECO:0000256" key="1">
    <source>
        <dbReference type="ARBA" id="ARBA00004141"/>
    </source>
</evidence>
<feature type="transmembrane region" description="Helical" evidence="6">
    <location>
        <begin position="14"/>
        <end position="35"/>
    </location>
</feature>
<keyword evidence="7" id="KW-1185">Reference proteome</keyword>
<dbReference type="PANTHER" id="PTHR47110:SF2">
    <property type="entry name" value="UROPLAKIN-1B"/>
    <property type="match status" value="1"/>
</dbReference>
<dbReference type="PaxDb" id="8030-ENSSSAP00000055528"/>
<evidence type="ECO:0000256" key="4">
    <source>
        <dbReference type="ARBA" id="ARBA00022989"/>
    </source>
</evidence>
<evidence type="ECO:0000256" key="3">
    <source>
        <dbReference type="ARBA" id="ARBA00022692"/>
    </source>
</evidence>
<dbReference type="CDD" id="cd03156">
    <property type="entry name" value="uroplakin_I_like_LEL"/>
    <property type="match status" value="1"/>
</dbReference>
<evidence type="ECO:0000256" key="5">
    <source>
        <dbReference type="ARBA" id="ARBA00023136"/>
    </source>
</evidence>
<dbReference type="Gene3D" id="1.10.1450.10">
    <property type="entry name" value="Tetraspanin"/>
    <property type="match status" value="1"/>
</dbReference>
<evidence type="ECO:0000256" key="6">
    <source>
        <dbReference type="RuleBase" id="RU361218"/>
    </source>
</evidence>
<comment type="subcellular location">
    <subcellularLocation>
        <location evidence="1 6">Membrane</location>
        <topology evidence="1 6">Multi-pass membrane protein</topology>
    </subcellularLocation>
</comment>
<dbReference type="InterPro" id="IPR000301">
    <property type="entry name" value="Tetraspanin_animals"/>
</dbReference>
<dbReference type="PANTHER" id="PTHR47110">
    <property type="entry name" value="TESTIS-SPECIFIC EXPRESSED PROTEIN 55"/>
    <property type="match status" value="1"/>
</dbReference>
<feature type="transmembrane region" description="Helical" evidence="6">
    <location>
        <begin position="109"/>
        <end position="132"/>
    </location>
</feature>
<accession>A0A1S3RXQ5</accession>
<dbReference type="PIRSF" id="PIRSF002419">
    <property type="entry name" value="Tetraspanin"/>
    <property type="match status" value="1"/>
</dbReference>
<keyword evidence="3 6" id="KW-0812">Transmembrane</keyword>
<dbReference type="GO" id="GO:0016020">
    <property type="term" value="C:membrane"/>
    <property type="evidence" value="ECO:0007669"/>
    <property type="project" value="UniProtKB-SubCell"/>
</dbReference>
<evidence type="ECO:0000313" key="7">
    <source>
        <dbReference type="Proteomes" id="UP001652741"/>
    </source>
</evidence>
<dbReference type="GeneID" id="106605667"/>
<dbReference type="KEGG" id="sasa:106605667"/>
<feature type="transmembrane region" description="Helical" evidence="6">
    <location>
        <begin position="139"/>
        <end position="161"/>
    </location>
</feature>
<dbReference type="AlphaFoldDB" id="A0A1S3RXQ5"/>
<feature type="transmembrane region" description="Helical" evidence="6">
    <location>
        <begin position="278"/>
        <end position="302"/>
    </location>
</feature>
<dbReference type="Proteomes" id="UP001652741">
    <property type="component" value="Chromosome ssa05"/>
</dbReference>
<gene>
    <name evidence="8" type="primary">LOC106605667</name>
</gene>
<keyword evidence="4 6" id="KW-1133">Transmembrane helix</keyword>
<reference evidence="8" key="1">
    <citation type="submission" date="2025-08" db="UniProtKB">
        <authorList>
            <consortium name="RefSeq"/>
        </authorList>
    </citation>
    <scope>IDENTIFICATION</scope>
</reference>
<dbReference type="InterPro" id="IPR008952">
    <property type="entry name" value="Tetraspanin_EC2_sf"/>
</dbReference>
<proteinExistence type="inferred from homology"/>
<comment type="similarity">
    <text evidence="2 6">Belongs to the tetraspanin (TM4SF) family.</text>
</comment>
<sequence>MSTIHYIQPDPRPYILLDLLGTLVLGSVISSLSFFSAQEQWVLEGADRRTATMADGMGTTCVMVFLILGNIFGAAAGLALCALAIWVAVDQYKLYPIAGVSGKDDIFAAAWIAIFTGFAFFCMCVFGILAAAKKSRALMLTYLILMLIIYIFECASCITAVTHRDYLVGNSNLVKKQMLKYYTADGDSGSRITLTWNKVMNEVECCGTDGPVDWIQYNSTFREKFGTDYPWPIHCCKRKNNYEVVNVEACKNGQDTTMFTKGCFNHIESVFSLYTWAISWYGFAVLMFMFWLLILAMVYYLML</sequence>
<feature type="transmembrane region" description="Helical" evidence="6">
    <location>
        <begin position="56"/>
        <end position="89"/>
    </location>
</feature>
<keyword evidence="5 6" id="KW-0472">Membrane</keyword>
<dbReference type="OrthoDB" id="5982705at2759"/>
<name>A0A1S3RXQ5_SALSA</name>
<dbReference type="Pfam" id="PF00335">
    <property type="entry name" value="Tetraspanin"/>
    <property type="match status" value="1"/>
</dbReference>
<dbReference type="InterPro" id="IPR018499">
    <property type="entry name" value="Tetraspanin/Peripherin"/>
</dbReference>
<dbReference type="PRINTS" id="PR00259">
    <property type="entry name" value="TMFOUR"/>
</dbReference>
<dbReference type="STRING" id="8030.ENSSSAP00000055528"/>
<comment type="caution">
    <text evidence="6">Lacks conserved residue(s) required for the propagation of feature annotation.</text>
</comment>
<evidence type="ECO:0000256" key="2">
    <source>
        <dbReference type="ARBA" id="ARBA00006840"/>
    </source>
</evidence>
<protein>
    <recommendedName>
        <fullName evidence="6">Tetraspanin</fullName>
    </recommendedName>
</protein>
<dbReference type="RefSeq" id="XP_014057023.1">
    <property type="nucleotide sequence ID" value="XM_014201548.2"/>
</dbReference>